<dbReference type="Gene3D" id="3.40.462.10">
    <property type="entry name" value="FAD-linked oxidases, C-terminal domain"/>
    <property type="match status" value="1"/>
</dbReference>
<dbReference type="SUPFAM" id="SSF55103">
    <property type="entry name" value="FAD-linked oxidases, C-terminal domain"/>
    <property type="match status" value="1"/>
</dbReference>
<keyword evidence="4" id="KW-0285">Flavoprotein</keyword>
<dbReference type="AlphaFoldDB" id="A0ABD3JIC8"/>
<evidence type="ECO:0000256" key="1">
    <source>
        <dbReference type="ARBA" id="ARBA00001974"/>
    </source>
</evidence>
<dbReference type="InterPro" id="IPR015345">
    <property type="entry name" value="Cytokinin_DH_FAD/cytokin-bd"/>
</dbReference>
<evidence type="ECO:0000256" key="6">
    <source>
        <dbReference type="ARBA" id="ARBA00023002"/>
    </source>
</evidence>
<dbReference type="InterPro" id="IPR050432">
    <property type="entry name" value="FAD-linked_Oxidoreductases_BP"/>
</dbReference>
<dbReference type="InterPro" id="IPR036318">
    <property type="entry name" value="FAD-bd_PCMH-like_sf"/>
</dbReference>
<dbReference type="InterPro" id="IPR016169">
    <property type="entry name" value="FAD-bd_PCMH_sub2"/>
</dbReference>
<evidence type="ECO:0000313" key="11">
    <source>
        <dbReference type="Proteomes" id="UP001634007"/>
    </source>
</evidence>
<dbReference type="PANTHER" id="PTHR13878">
    <property type="entry name" value="GULONOLACTONE OXIDASE"/>
    <property type="match status" value="1"/>
</dbReference>
<dbReference type="InterPro" id="IPR016170">
    <property type="entry name" value="Cytok_DH_C_sf"/>
</dbReference>
<protein>
    <recommendedName>
        <fullName evidence="3">cytokinin dehydrogenase</fullName>
        <ecNumber evidence="3">1.5.99.12</ecNumber>
    </recommendedName>
</protein>
<evidence type="ECO:0000256" key="4">
    <source>
        <dbReference type="ARBA" id="ARBA00022630"/>
    </source>
</evidence>
<evidence type="ECO:0000313" key="10">
    <source>
        <dbReference type="EMBL" id="KAL3727123.1"/>
    </source>
</evidence>
<dbReference type="Gene3D" id="3.30.465.10">
    <property type="match status" value="1"/>
</dbReference>
<dbReference type="Proteomes" id="UP001634007">
    <property type="component" value="Unassembled WGS sequence"/>
</dbReference>
<feature type="domain" description="FAD linked oxidase N-terminal" evidence="8">
    <location>
        <begin position="82"/>
        <end position="195"/>
    </location>
</feature>
<organism evidence="10 11">
    <name type="scientific">Eucalyptus globulus</name>
    <name type="common">Tasmanian blue gum</name>
    <dbReference type="NCBI Taxonomy" id="34317"/>
    <lineage>
        <taxon>Eukaryota</taxon>
        <taxon>Viridiplantae</taxon>
        <taxon>Streptophyta</taxon>
        <taxon>Embryophyta</taxon>
        <taxon>Tracheophyta</taxon>
        <taxon>Spermatophyta</taxon>
        <taxon>Magnoliopsida</taxon>
        <taxon>eudicotyledons</taxon>
        <taxon>Gunneridae</taxon>
        <taxon>Pentapetalae</taxon>
        <taxon>rosids</taxon>
        <taxon>malvids</taxon>
        <taxon>Myrtales</taxon>
        <taxon>Myrtaceae</taxon>
        <taxon>Myrtoideae</taxon>
        <taxon>Eucalypteae</taxon>
        <taxon>Eucalyptus</taxon>
    </lineage>
</organism>
<evidence type="ECO:0000256" key="3">
    <source>
        <dbReference type="ARBA" id="ARBA00011928"/>
    </source>
</evidence>
<feature type="domain" description="Cytokinin dehydrogenase 1 FAD/cytokinin binding" evidence="9">
    <location>
        <begin position="229"/>
        <end position="490"/>
    </location>
</feature>
<evidence type="ECO:0000256" key="2">
    <source>
        <dbReference type="ARBA" id="ARBA00005466"/>
    </source>
</evidence>
<dbReference type="GO" id="GO:0019139">
    <property type="term" value="F:cytokinin dehydrogenase activity"/>
    <property type="evidence" value="ECO:0007669"/>
    <property type="project" value="UniProtKB-EC"/>
</dbReference>
<evidence type="ECO:0000256" key="5">
    <source>
        <dbReference type="ARBA" id="ARBA00022827"/>
    </source>
</evidence>
<dbReference type="Gene3D" id="3.30.43.10">
    <property type="entry name" value="Uridine Diphospho-n-acetylenolpyruvylglucosamine Reductase, domain 2"/>
    <property type="match status" value="1"/>
</dbReference>
<dbReference type="SUPFAM" id="SSF56176">
    <property type="entry name" value="FAD-binding/transporter-associated domain-like"/>
    <property type="match status" value="1"/>
</dbReference>
<dbReference type="Pfam" id="PF01565">
    <property type="entry name" value="FAD_binding_4"/>
    <property type="match status" value="1"/>
</dbReference>
<comment type="caution">
    <text evidence="10">The sequence shown here is derived from an EMBL/GenBank/DDBJ whole genome shotgun (WGS) entry which is preliminary data.</text>
</comment>
<dbReference type="PANTHER" id="PTHR13878:SF127">
    <property type="entry name" value="CYTOKININ DEHYDROGENASE 3"/>
    <property type="match status" value="1"/>
</dbReference>
<keyword evidence="11" id="KW-1185">Reference proteome</keyword>
<reference evidence="10 11" key="1">
    <citation type="submission" date="2024-11" db="EMBL/GenBank/DDBJ databases">
        <title>Chromosome-level genome assembly of Eucalyptus globulus Labill. provides insights into its genome evolution.</title>
        <authorList>
            <person name="Li X."/>
        </authorList>
    </citation>
    <scope>NUCLEOTIDE SEQUENCE [LARGE SCALE GENOMIC DNA]</scope>
    <source>
        <strain evidence="10">CL2024</strain>
        <tissue evidence="10">Fresh tender leaves</tissue>
    </source>
</reference>
<comment type="similarity">
    <text evidence="2">Belongs to the oxygen-dependent FAD-linked oxidoreductase family.</text>
</comment>
<comment type="catalytic activity">
    <reaction evidence="7">
        <text>N(6)-dimethylallyladenine + A + H2O = 3-methyl-2-butenal + adenine + AH2</text>
        <dbReference type="Rhea" id="RHEA:13625"/>
        <dbReference type="ChEBI" id="CHEBI:13193"/>
        <dbReference type="ChEBI" id="CHEBI:15377"/>
        <dbReference type="ChEBI" id="CHEBI:15825"/>
        <dbReference type="ChEBI" id="CHEBI:16708"/>
        <dbReference type="ChEBI" id="CHEBI:17499"/>
        <dbReference type="ChEBI" id="CHEBI:17660"/>
        <dbReference type="EC" id="1.5.99.12"/>
    </reaction>
</comment>
<evidence type="ECO:0000256" key="7">
    <source>
        <dbReference type="ARBA" id="ARBA00048224"/>
    </source>
</evidence>
<dbReference type="EMBL" id="JBJKBG010000008">
    <property type="protein sequence ID" value="KAL3727123.1"/>
    <property type="molecule type" value="Genomic_DNA"/>
</dbReference>
<gene>
    <name evidence="10" type="ORF">ACJRO7_031946</name>
</gene>
<sequence length="491" mass="55961">MASRCIIVKLRITSALLSMARQCKLLTNSLYHKLLSLPTGNNLHFNPRTICAASVDFSLIPREIPTAILRPSRPESSIPFTISARRCGHSIWGQAMASNGLVVDMTSLGHKWRDIIVLWSRMLGHYANVSGQQLWIDAWEKHGVAPVSWTDNLYLTVGGTLSSAGISGSTFRYGPQISNVYEMDVITENGDFLTCFPHKNPKLVYSALGGSGQFRITTRARIALGQASKRAKWVRLLYSDFLAFTKDQERLISHLESDQDEALDYVEGLLLMHQNSDSWMSFFSFSDHQRLMSLVTKNELLYCIEVAKYYDGRTRSTVDKELEIILKDLSHVPEFMFKKDVAYGDFVNRVQAKEMKLQGQGLWNVPQPWFNLFVPKSCIADFNLGVFKNIVLRKNITTGLVLIYPTNKNKWGDRMSTVIPDEDVFYKVGFLHSSGFGDWQEFDLQNKEVLRYLPPDYSTEREWMQQFGPKWSTFQESKALFNLKMLSSPGP</sequence>
<evidence type="ECO:0000259" key="8">
    <source>
        <dbReference type="Pfam" id="PF01565"/>
    </source>
</evidence>
<dbReference type="InterPro" id="IPR006094">
    <property type="entry name" value="Oxid_FAD_bind_N"/>
</dbReference>
<proteinExistence type="inferred from homology"/>
<evidence type="ECO:0000259" key="9">
    <source>
        <dbReference type="Pfam" id="PF09265"/>
    </source>
</evidence>
<keyword evidence="6" id="KW-0560">Oxidoreductase</keyword>
<name>A0ABD3JIC8_EUCGL</name>
<dbReference type="InterPro" id="IPR016167">
    <property type="entry name" value="FAD-bd_PCMH_sub1"/>
</dbReference>
<dbReference type="InterPro" id="IPR016164">
    <property type="entry name" value="FAD-linked_Oxase-like_C"/>
</dbReference>
<dbReference type="Pfam" id="PF09265">
    <property type="entry name" value="Cytokin-bind"/>
    <property type="match status" value="1"/>
</dbReference>
<comment type="cofactor">
    <cofactor evidence="1">
        <name>FAD</name>
        <dbReference type="ChEBI" id="CHEBI:57692"/>
    </cofactor>
</comment>
<dbReference type="EC" id="1.5.99.12" evidence="3"/>
<accession>A0ABD3JIC8</accession>
<keyword evidence="5" id="KW-0274">FAD</keyword>